<protein>
    <submittedName>
        <fullName evidence="1">Rrf2 family transcriptional regulator</fullName>
    </submittedName>
</protein>
<dbReference type="GO" id="GO:0003700">
    <property type="term" value="F:DNA-binding transcription factor activity"/>
    <property type="evidence" value="ECO:0007669"/>
    <property type="project" value="TreeGrafter"/>
</dbReference>
<dbReference type="SUPFAM" id="SSF46785">
    <property type="entry name" value="Winged helix' DNA-binding domain"/>
    <property type="match status" value="1"/>
</dbReference>
<dbReference type="GO" id="GO:0005829">
    <property type="term" value="C:cytosol"/>
    <property type="evidence" value="ECO:0007669"/>
    <property type="project" value="TreeGrafter"/>
</dbReference>
<dbReference type="PANTHER" id="PTHR33221">
    <property type="entry name" value="WINGED HELIX-TURN-HELIX TRANSCRIPTIONAL REGULATOR, RRF2 FAMILY"/>
    <property type="match status" value="1"/>
</dbReference>
<dbReference type="EMBL" id="QWGR01000004">
    <property type="protein sequence ID" value="RIJ48651.1"/>
    <property type="molecule type" value="Genomic_DNA"/>
</dbReference>
<dbReference type="AlphaFoldDB" id="A0A399T389"/>
<accession>A0A399T389</accession>
<keyword evidence="2" id="KW-1185">Reference proteome</keyword>
<dbReference type="RefSeq" id="WP_119437571.1">
    <property type="nucleotide sequence ID" value="NZ_QWGR01000004.1"/>
</dbReference>
<gene>
    <name evidence="1" type="ORF">D1614_08950</name>
</gene>
<organism evidence="1 2">
    <name type="scientific">Maribellus luteus</name>
    <dbReference type="NCBI Taxonomy" id="2305463"/>
    <lineage>
        <taxon>Bacteria</taxon>
        <taxon>Pseudomonadati</taxon>
        <taxon>Bacteroidota</taxon>
        <taxon>Bacteroidia</taxon>
        <taxon>Marinilabiliales</taxon>
        <taxon>Prolixibacteraceae</taxon>
        <taxon>Maribellus</taxon>
    </lineage>
</organism>
<dbReference type="Proteomes" id="UP000265926">
    <property type="component" value="Unassembled WGS sequence"/>
</dbReference>
<comment type="caution">
    <text evidence="1">The sequence shown here is derived from an EMBL/GenBank/DDBJ whole genome shotgun (WGS) entry which is preliminary data.</text>
</comment>
<name>A0A399T389_9BACT</name>
<dbReference type="Pfam" id="PF02082">
    <property type="entry name" value="Rrf2"/>
    <property type="match status" value="1"/>
</dbReference>
<evidence type="ECO:0000313" key="2">
    <source>
        <dbReference type="Proteomes" id="UP000265926"/>
    </source>
</evidence>
<dbReference type="OrthoDB" id="9808360at2"/>
<dbReference type="PANTHER" id="PTHR33221:SF14">
    <property type="entry name" value="HTH-TYPE TRANSCRIPTIONAL REGULATOR AQ_268-RELATED"/>
    <property type="match status" value="1"/>
</dbReference>
<dbReference type="InterPro" id="IPR036390">
    <property type="entry name" value="WH_DNA-bd_sf"/>
</dbReference>
<dbReference type="Gene3D" id="1.10.10.10">
    <property type="entry name" value="Winged helix-like DNA-binding domain superfamily/Winged helix DNA-binding domain"/>
    <property type="match status" value="1"/>
</dbReference>
<proteinExistence type="predicted"/>
<dbReference type="InterPro" id="IPR036388">
    <property type="entry name" value="WH-like_DNA-bd_sf"/>
</dbReference>
<dbReference type="PROSITE" id="PS51197">
    <property type="entry name" value="HTH_RRF2_2"/>
    <property type="match status" value="1"/>
</dbReference>
<dbReference type="InterPro" id="IPR000944">
    <property type="entry name" value="Tscrpt_reg_Rrf2"/>
</dbReference>
<evidence type="ECO:0000313" key="1">
    <source>
        <dbReference type="EMBL" id="RIJ48651.1"/>
    </source>
</evidence>
<reference evidence="1 2" key="1">
    <citation type="submission" date="2018-08" db="EMBL/GenBank/DDBJ databases">
        <title>Pallidiluteibacterium maritimus gen. nov., sp. nov., isolated from coastal sediment.</title>
        <authorList>
            <person name="Zhou L.Y."/>
        </authorList>
    </citation>
    <scope>NUCLEOTIDE SEQUENCE [LARGE SCALE GENOMIC DNA]</scope>
    <source>
        <strain evidence="1 2">XSD2</strain>
    </source>
</reference>
<dbReference type="NCBIfam" id="TIGR00738">
    <property type="entry name" value="rrf2_super"/>
    <property type="match status" value="1"/>
</dbReference>
<sequence length="147" mass="16669">MLSNTCKYALRALIYLGKFSTEDKRIGIKKISEDLELSSPFLGKILQNLVKQKLLVSTKGPNGGFSLARSASEISLWEIVTKVDGEEFFTNCLIRLEPCKTHDPSKPLCPVHAQYEVLRNQIRGFYTETTLEKIGEDIDKYEDLVKL</sequence>